<evidence type="ECO:0000256" key="2">
    <source>
        <dbReference type="SAM" id="MobiDB-lite"/>
    </source>
</evidence>
<feature type="domain" description="MBG" evidence="3">
    <location>
        <begin position="1040"/>
        <end position="1131"/>
    </location>
</feature>
<protein>
    <submittedName>
        <fullName evidence="4">KxYKxGKxW signal peptide</fullName>
    </submittedName>
</protein>
<feature type="domain" description="MBG" evidence="3">
    <location>
        <begin position="1421"/>
        <end position="1515"/>
    </location>
</feature>
<proteinExistence type="predicted"/>
<dbReference type="InterPro" id="IPR041277">
    <property type="entry name" value="MBG_Lactobacillales"/>
</dbReference>
<feature type="domain" description="MBG" evidence="3">
    <location>
        <begin position="1519"/>
        <end position="1594"/>
    </location>
</feature>
<sequence>MILKLDSKRIQLARQAEQTVHVRFRMYKAKKRWLIAGAALLFIPAFFQPGHEVKADTSSPQTQVTATSQAAEPATSQSVVTSDQATTSSNAVNATNAGEAVKASSAASAASSQTSSSSAAQTLTSQAAVPEQTTDASQVASATSAQVASGSGAAQSAAAADQAAAQAATASETAASSAASSQASSAQQSASSQAQQVATAAAQPTVTANTATADATVDGLTYSFDETTKTATVTGHDSGATLTDINIGPTVSYNGQAYTVTAIQDVAFFNLSNLTSLHVASTVTTIGASAFAYSKFTGGITVDNAAVIGKEAFAGVNASAITLNGARNIGESSFAYATITGAVSVAGPATIGQNAFYGLKAESLTLDDEVANIGEAAFAYETINDTINVAGSAMIGKNAFYGTKATSLTLGGKATTLAETAFGYARITNVTVDAATISNQAFFHLFTDNLMFGPDVQTITGGAFQFIQNMKDLPNINGQDNPGNQIPTLTIPANISVIDGSAFYGSKLGTVAIADNSRLTTLGFQAFAFSSATAINLPDSLEQIGDQAFYGGHLIQVAFGPNVQTIGDLAFTEFGPLQNVDFSRATALESIGDSAFAYNTINNAIVLPPNLKTIKNAAFVGNKIPALTLNDGLQTIGDSAFGYNKIQNGLAVPDSVTAIGKYAFVYNSISNLTLGTGLQTIGQEAFEANIILNALNIPASVTAIGAKAFNANLIPEVAIAGTPTIDQEAFSNNRITVLHAATAVPTTPDALNQNADAYTDSAHVSLRDLFSVAISGVSQDQIVVSNIQGTGVAFNTATKSFTMPAGTEQFSFNWSLKAADGTTYTGLYKVHLNDPVIHAHDINLFTGQVWKPELNFGGAVKKNGTEIIEIPLSDLTWTVTDQNGAVIASKDRDGVVTGSVPSDQVTWYTVTYAYGAESGSAKIFYNQRLAASYSLTGTQTATATGQPITVDLTAFSLSLGDGFNAGALQLSDLNFFDASDNQIAADALTKTGVYRVELSKAAWARIAELTNDAGESAANYNFTGTSTAQLIIGLTAIGQLNNSGFTYDGTTLASQAPKLVLNVTLSDGSQQAIDLTSTDISLVEADSPDVGTYRYLLNGSGLTRIQAILGDEVTIDQTDINTHPGVITITPATATATVNGTQFVYDGKTTASQASGLQLTLTAGSGTTVVDLSSTDIVVGSDSVNVGDYQYQLSQSGVAKVEQALNANYQLPSDLLGSLTGTITIAPAQGTAELRDDSFIYDGQTKASQAQGLTGDVTIGNVTVPVILTSADIAVGNDGVNVGNYQYSLTNTGIAKLQQSAGSNYQLNASELAKLTGTITITPAEGAVNLSDTSFVYDGKTKASQAQGLTANVTVGNETVPVTLTSADIVVGNDGVNVGSYRYTLTATGIAKLQQAVGSNYQLTVSELAKLTGNINIIPATTTADLNDGSFMYDGQTKASQAQGLTAVVKLGDDTTSIKLDASDIVVADDGVNVGSYHYRLSTDAITKLQQVAGPNYQLKADDLAALMGIITITPAEGTATVNDTTFVYDGRTKASEASGLNGVVYLSRGTARLTVALTTQDIVVDGDNTTTGTYHYHLSHSGIAKLKAAAGTN</sequence>
<evidence type="ECO:0000313" key="4">
    <source>
        <dbReference type="EMBL" id="RND79375.1"/>
    </source>
</evidence>
<accession>A0A422LYJ7</accession>
<dbReference type="Proteomes" id="UP000284716">
    <property type="component" value="Unassembled WGS sequence"/>
</dbReference>
<feature type="domain" description="MBG" evidence="3">
    <location>
        <begin position="1133"/>
        <end position="1226"/>
    </location>
</feature>
<dbReference type="Gene3D" id="3.10.430.110">
    <property type="match status" value="6"/>
</dbReference>
<dbReference type="InterPro" id="IPR022263">
    <property type="entry name" value="KxYKxGKxW"/>
</dbReference>
<evidence type="ECO:0000259" key="3">
    <source>
        <dbReference type="Pfam" id="PF17883"/>
    </source>
</evidence>
<gene>
    <name evidence="4" type="ORF">FAM18157_02700</name>
</gene>
<feature type="domain" description="MBG" evidence="3">
    <location>
        <begin position="1327"/>
        <end position="1417"/>
    </location>
</feature>
<name>A0A422LYJ7_LACPA</name>
<dbReference type="EMBL" id="LKFS01000099">
    <property type="protein sequence ID" value="RND79375.1"/>
    <property type="molecule type" value="Genomic_DNA"/>
</dbReference>
<feature type="domain" description="MBG" evidence="3">
    <location>
        <begin position="931"/>
        <end position="1028"/>
    </location>
</feature>
<dbReference type="NCBIfam" id="TIGR03715">
    <property type="entry name" value="KxYKxGKxW"/>
    <property type="match status" value="1"/>
</dbReference>
<dbReference type="InterPro" id="IPR026906">
    <property type="entry name" value="LRR_5"/>
</dbReference>
<feature type="domain" description="MBG" evidence="3">
    <location>
        <begin position="1232"/>
        <end position="1323"/>
    </location>
</feature>
<evidence type="ECO:0000256" key="1">
    <source>
        <dbReference type="ARBA" id="ARBA00022729"/>
    </source>
</evidence>
<dbReference type="PANTHER" id="PTHR45661">
    <property type="entry name" value="SURFACE ANTIGEN"/>
    <property type="match status" value="1"/>
</dbReference>
<organism evidence="4 5">
    <name type="scientific">Lacticaseibacillus paracasei</name>
    <name type="common">Lactobacillus paracasei</name>
    <dbReference type="NCBI Taxonomy" id="1597"/>
    <lineage>
        <taxon>Bacteria</taxon>
        <taxon>Bacillati</taxon>
        <taxon>Bacillota</taxon>
        <taxon>Bacilli</taxon>
        <taxon>Lactobacillales</taxon>
        <taxon>Lactobacillaceae</taxon>
        <taxon>Lacticaseibacillus</taxon>
    </lineage>
</organism>
<comment type="caution">
    <text evidence="4">The sequence shown here is derived from an EMBL/GenBank/DDBJ whole genome shotgun (WGS) entry which is preliminary data.</text>
</comment>
<dbReference type="Gene3D" id="3.80.10.10">
    <property type="entry name" value="Ribonuclease Inhibitor"/>
    <property type="match status" value="3"/>
</dbReference>
<dbReference type="InterPro" id="IPR053139">
    <property type="entry name" value="Surface_bspA-like"/>
</dbReference>
<evidence type="ECO:0000313" key="5">
    <source>
        <dbReference type="Proteomes" id="UP000284716"/>
    </source>
</evidence>
<feature type="region of interest" description="Disordered" evidence="2">
    <location>
        <begin position="68"/>
        <end position="87"/>
    </location>
</feature>
<dbReference type="Pfam" id="PF17883">
    <property type="entry name" value="MBG"/>
    <property type="match status" value="7"/>
</dbReference>
<dbReference type="Pfam" id="PF19258">
    <property type="entry name" value="KxYKxGKxW_sig"/>
    <property type="match status" value="1"/>
</dbReference>
<dbReference type="InterPro" id="IPR032675">
    <property type="entry name" value="LRR_dom_sf"/>
</dbReference>
<keyword evidence="1" id="KW-0732">Signal</keyword>
<dbReference type="PANTHER" id="PTHR45661:SF3">
    <property type="entry name" value="IG-LIKE DOMAIN-CONTAINING PROTEIN"/>
    <property type="match status" value="1"/>
</dbReference>
<dbReference type="Pfam" id="PF13306">
    <property type="entry name" value="LRR_5"/>
    <property type="match status" value="3"/>
</dbReference>
<reference evidence="4 5" key="1">
    <citation type="journal article" date="2018" name="Front. Microbiol.">
        <title>Conversion of Methionine to Cysteine in Lactobacillus paracasei Depends on the Highly Mobile cysK-ctl-cysE Gene Cluster.</title>
        <authorList>
            <person name="Wuthrich D."/>
            <person name="Irmler S."/>
            <person name="Berthoud H."/>
            <person name="Guggenbuhl B."/>
            <person name="Eugster E."/>
            <person name="Bruggmann R."/>
        </authorList>
    </citation>
    <scope>NUCLEOTIDE SEQUENCE [LARGE SCALE GENOMIC DNA]</scope>
    <source>
        <strain evidence="4 5">FAM18157</strain>
    </source>
</reference>